<evidence type="ECO:0000313" key="2">
    <source>
        <dbReference type="EMBL" id="MFC5888064.1"/>
    </source>
</evidence>
<evidence type="ECO:0008006" key="4">
    <source>
        <dbReference type="Google" id="ProtNLM"/>
    </source>
</evidence>
<protein>
    <recommendedName>
        <fullName evidence="4">Carrier domain-containing protein</fullName>
    </recommendedName>
</protein>
<accession>A0ABW1F4G2</accession>
<organism evidence="2 3">
    <name type="scientific">Kitasatospora aburaviensis</name>
    <dbReference type="NCBI Taxonomy" id="67265"/>
    <lineage>
        <taxon>Bacteria</taxon>
        <taxon>Bacillati</taxon>
        <taxon>Actinomycetota</taxon>
        <taxon>Actinomycetes</taxon>
        <taxon>Kitasatosporales</taxon>
        <taxon>Streptomycetaceae</taxon>
        <taxon>Kitasatospora</taxon>
    </lineage>
</organism>
<keyword evidence="3" id="KW-1185">Reference proteome</keyword>
<proteinExistence type="predicted"/>
<sequence length="120" mass="12382">MADAEPPVSPAPVRPGPPHAGAAPGGSPHPGRVRPELVALLVEAAGAPPEWAERVTPTALLDADLMLDEHEIAALDALLCSRFGPSAGLARRRAGLDLPALEALTVADVQRLLPAEEADR</sequence>
<evidence type="ECO:0000256" key="1">
    <source>
        <dbReference type="SAM" id="MobiDB-lite"/>
    </source>
</evidence>
<dbReference type="EMBL" id="JBHSOD010000034">
    <property type="protein sequence ID" value="MFC5888064.1"/>
    <property type="molecule type" value="Genomic_DNA"/>
</dbReference>
<dbReference type="Proteomes" id="UP001596067">
    <property type="component" value="Unassembled WGS sequence"/>
</dbReference>
<reference evidence="3" key="1">
    <citation type="journal article" date="2019" name="Int. J. Syst. Evol. Microbiol.">
        <title>The Global Catalogue of Microorganisms (GCM) 10K type strain sequencing project: providing services to taxonomists for standard genome sequencing and annotation.</title>
        <authorList>
            <consortium name="The Broad Institute Genomics Platform"/>
            <consortium name="The Broad Institute Genome Sequencing Center for Infectious Disease"/>
            <person name="Wu L."/>
            <person name="Ma J."/>
        </authorList>
    </citation>
    <scope>NUCLEOTIDE SEQUENCE [LARGE SCALE GENOMIC DNA]</scope>
    <source>
        <strain evidence="3">CGMCC 4.1469</strain>
    </source>
</reference>
<evidence type="ECO:0000313" key="3">
    <source>
        <dbReference type="Proteomes" id="UP001596067"/>
    </source>
</evidence>
<gene>
    <name evidence="2" type="ORF">ACFP0N_24140</name>
</gene>
<feature type="compositionally biased region" description="Low complexity" evidence="1">
    <location>
        <begin position="19"/>
        <end position="34"/>
    </location>
</feature>
<comment type="caution">
    <text evidence="2">The sequence shown here is derived from an EMBL/GenBank/DDBJ whole genome shotgun (WGS) entry which is preliminary data.</text>
</comment>
<feature type="region of interest" description="Disordered" evidence="1">
    <location>
        <begin position="1"/>
        <end position="34"/>
    </location>
</feature>
<dbReference type="RefSeq" id="WP_313767240.1">
    <property type="nucleotide sequence ID" value="NZ_BAAAVH010000031.1"/>
</dbReference>
<feature type="compositionally biased region" description="Pro residues" evidence="1">
    <location>
        <begin position="7"/>
        <end position="18"/>
    </location>
</feature>
<name>A0ABW1F4G2_9ACTN</name>